<dbReference type="Proteomes" id="UP000316649">
    <property type="component" value="Unassembled WGS sequence"/>
</dbReference>
<dbReference type="RefSeq" id="WP_144360014.1">
    <property type="nucleotide sequence ID" value="NZ_VMNH01000023.1"/>
</dbReference>
<evidence type="ECO:0000313" key="1">
    <source>
        <dbReference type="EMBL" id="TVO70877.1"/>
    </source>
</evidence>
<accession>A0A557S0J9</accession>
<evidence type="ECO:0000313" key="2">
    <source>
        <dbReference type="Proteomes" id="UP000316649"/>
    </source>
</evidence>
<protein>
    <submittedName>
        <fullName evidence="1">Uncharacterized protein</fullName>
    </submittedName>
</protein>
<gene>
    <name evidence="1" type="ORF">FHP88_15600</name>
</gene>
<dbReference type="EMBL" id="VMNH01000023">
    <property type="protein sequence ID" value="TVO70877.1"/>
    <property type="molecule type" value="Genomic_DNA"/>
</dbReference>
<reference evidence="1 2" key="1">
    <citation type="submission" date="2019-07" db="EMBL/GenBank/DDBJ databases">
        <title>The pathways for chlorine oxyanion respiration interact through the shared metabolite chlorate.</title>
        <authorList>
            <person name="Barnum T.P."/>
            <person name="Cheng Y."/>
            <person name="Hill K.A."/>
            <person name="Lucas L.N."/>
            <person name="Carlson H.K."/>
            <person name="Coates J.D."/>
        </authorList>
    </citation>
    <scope>NUCLEOTIDE SEQUENCE [LARGE SCALE GENOMIC DNA]</scope>
    <source>
        <strain evidence="1 2">BK-1</strain>
    </source>
</reference>
<comment type="caution">
    <text evidence="1">The sequence shown here is derived from an EMBL/GenBank/DDBJ whole genome shotgun (WGS) entry which is preliminary data.</text>
</comment>
<proteinExistence type="predicted"/>
<organism evidence="1 2">
    <name type="scientific">Sedimenticola selenatireducens</name>
    <dbReference type="NCBI Taxonomy" id="191960"/>
    <lineage>
        <taxon>Bacteria</taxon>
        <taxon>Pseudomonadati</taxon>
        <taxon>Pseudomonadota</taxon>
        <taxon>Gammaproteobacteria</taxon>
        <taxon>Chromatiales</taxon>
        <taxon>Sedimenticolaceae</taxon>
        <taxon>Sedimenticola</taxon>
    </lineage>
</organism>
<dbReference type="AlphaFoldDB" id="A0A557S0J9"/>
<sequence>MGKELGTTVLEERLAAQRSLIAMLMAHLADNGLIDRNVLEPDYWALHEYAELGEHAQNDMIGLFHMVDQMLDGWESQRQ</sequence>
<keyword evidence="2" id="KW-1185">Reference proteome</keyword>
<name>A0A557S0J9_9GAMM</name>